<dbReference type="InterPro" id="IPR016024">
    <property type="entry name" value="ARM-type_fold"/>
</dbReference>
<dbReference type="PANTHER" id="PTHR23253">
    <property type="entry name" value="EUKARYOTIC TRANSLATION INITIATION FACTOR 4 GAMMA"/>
    <property type="match status" value="1"/>
</dbReference>
<dbReference type="SMART" id="SM00543">
    <property type="entry name" value="MIF4G"/>
    <property type="match status" value="1"/>
</dbReference>
<feature type="domain" description="MIF4G" evidence="2">
    <location>
        <begin position="865"/>
        <end position="1091"/>
    </location>
</feature>
<dbReference type="Pfam" id="PF02854">
    <property type="entry name" value="MIF4G"/>
    <property type="match status" value="1"/>
</dbReference>
<dbReference type="GO" id="GO:0016281">
    <property type="term" value="C:eukaryotic translation initiation factor 4F complex"/>
    <property type="evidence" value="ECO:0007669"/>
    <property type="project" value="TreeGrafter"/>
</dbReference>
<dbReference type="AlphaFoldDB" id="A0AAD1TJ00"/>
<dbReference type="Gene3D" id="1.25.40.180">
    <property type="match status" value="1"/>
</dbReference>
<sequence length="1120" mass="128809">MGNVISMIKRPLVSWLAGTQPPPRNSIKKEFRKQPIIQPSTDRLPLKAEPQTFPQLSSNLDISPETEKGKRWEPWEQNGGFVDEILKCCQQGTERRRLPPSVTSKFAVLDKSFRHYDTYVRYRKEEKKPDVPYYIRVTPKKSNLEIRYARPPRDPFLFSKVKPKLLPKQYKTTKKAESENYCAECHKQDNILQPEHVTSLKEISYEPSMDSFRHYNNYVRYEKVEKIPDVPYYIRVTPRKTYQLMTYARQPRLPLKAEPQTFPQVSPNLEFSPDPEKGKRLEAQEQNEGFVEGSLKCCQKSTKRLCLPPSVTSKFAVLDERYGKEEKIPDVPYYIRVTPRETNRLMKYSRPPREPFISSKVKPKFVPKQYKTTKKATNVQEKQVDKKELENEKKYSAEYYKHNIILQPEPVTCLEDIPCQLLQARFLEPTEDITHLEHNTSLECSVSTIEPHTSGLTEELPVNTGQPQSTLHCPPEPANLDSQNPVTVILLQPTPLEPTEIITHLEHNTSLECSVYTIKPLTSGLTEELPVNLGQPQSTLDCLPEPANLDSQNPVTSLLLQPISLEPTEVITHLEDTNYSTTEPHTSGLTEELPVNLGQPQSTLDCQPEPTNLDSREAVKDQDPGILLVGPVCPAKSGTGEMLEELPVSSDTVLHHSETTFGCPTVQHEELLLINQEGTPEEEQTEIKNNQPGTHASLSSDHEEQPLPEDKEKEPPGEAGIVRKKSPDLAVTVLQEKTNIKTKIERIHYDRDSLLRLKSITQEPKDLSEIAQIYRGMLIRPHLRPRFTSRKCTPLTTNFFHPAKENYRLPRGMGQMRTQQSPSKELCKILQVSENVKQHTCEKAWKPPMKRTNEDPTIAKAKELVRKVRSILNKITPQTFQHLIKQVKDLSIHTEYQLKAVVEVIFEKAIAEPHFAVVYASMCNWLIMLEVPTEDNPEESITFRRMLIRLCQKEFEGGENGNERTEKLQKELDAATSPKEKTRLKEELSDAFNKARRRYQGNITFIGELFKLKLLSEETMKDCLMKLLNRNSEESMECICILLTTIGKSLENGQCRLDNYISKIDTFIKTQKTSSRIRFLVQDVIELRKNNWVPRHKPQGPRTIDQIHKEVELESRRKEQ</sequence>
<feature type="compositionally biased region" description="Basic and acidic residues" evidence="1">
    <location>
        <begin position="700"/>
        <end position="716"/>
    </location>
</feature>
<proteinExistence type="predicted"/>
<evidence type="ECO:0000256" key="1">
    <source>
        <dbReference type="SAM" id="MobiDB-lite"/>
    </source>
</evidence>
<gene>
    <name evidence="3" type="ORF">PECUL_23A036695</name>
</gene>
<evidence type="ECO:0000313" key="3">
    <source>
        <dbReference type="EMBL" id="CAH2327467.1"/>
    </source>
</evidence>
<dbReference type="Proteomes" id="UP001295444">
    <property type="component" value="Chromosome 13"/>
</dbReference>
<dbReference type="EMBL" id="OW240924">
    <property type="protein sequence ID" value="CAH2327467.1"/>
    <property type="molecule type" value="Genomic_DNA"/>
</dbReference>
<reference evidence="3" key="1">
    <citation type="submission" date="2022-03" db="EMBL/GenBank/DDBJ databases">
        <authorList>
            <person name="Alioto T."/>
            <person name="Alioto T."/>
            <person name="Gomez Garrido J."/>
        </authorList>
    </citation>
    <scope>NUCLEOTIDE SEQUENCE</scope>
</reference>
<protein>
    <submittedName>
        <fullName evidence="3">Eukaryotic translation initiation factor 4 gamma 1 isoform X3</fullName>
    </submittedName>
</protein>
<dbReference type="InterPro" id="IPR003890">
    <property type="entry name" value="MIF4G-like_typ-3"/>
</dbReference>
<organism evidence="3 4">
    <name type="scientific">Pelobates cultripes</name>
    <name type="common">Western spadefoot toad</name>
    <dbReference type="NCBI Taxonomy" id="61616"/>
    <lineage>
        <taxon>Eukaryota</taxon>
        <taxon>Metazoa</taxon>
        <taxon>Chordata</taxon>
        <taxon>Craniata</taxon>
        <taxon>Vertebrata</taxon>
        <taxon>Euteleostomi</taxon>
        <taxon>Amphibia</taxon>
        <taxon>Batrachia</taxon>
        <taxon>Anura</taxon>
        <taxon>Pelobatoidea</taxon>
        <taxon>Pelobatidae</taxon>
        <taxon>Pelobates</taxon>
    </lineage>
</organism>
<evidence type="ECO:0000313" key="4">
    <source>
        <dbReference type="Proteomes" id="UP001295444"/>
    </source>
</evidence>
<dbReference type="GO" id="GO:0003743">
    <property type="term" value="F:translation initiation factor activity"/>
    <property type="evidence" value="ECO:0007669"/>
    <property type="project" value="UniProtKB-KW"/>
</dbReference>
<dbReference type="PANTHER" id="PTHR23253:SF78">
    <property type="entry name" value="EUKARYOTIC TRANSLATION INITIATION FACTOR 4G1, ISOFORM B-RELATED"/>
    <property type="match status" value="1"/>
</dbReference>
<evidence type="ECO:0000259" key="2">
    <source>
        <dbReference type="SMART" id="SM00543"/>
    </source>
</evidence>
<accession>A0AAD1TJ00</accession>
<feature type="compositionally biased region" description="Polar residues" evidence="1">
    <location>
        <begin position="687"/>
        <end position="699"/>
    </location>
</feature>
<dbReference type="FunFam" id="1.25.40.180:FF:000001">
    <property type="entry name" value="Eukaryotic translation initiation factor 4 gamma, 3, putative"/>
    <property type="match status" value="1"/>
</dbReference>
<keyword evidence="4" id="KW-1185">Reference proteome</keyword>
<dbReference type="GO" id="GO:0003729">
    <property type="term" value="F:mRNA binding"/>
    <property type="evidence" value="ECO:0007669"/>
    <property type="project" value="TreeGrafter"/>
</dbReference>
<feature type="region of interest" description="Disordered" evidence="1">
    <location>
        <begin position="678"/>
        <end position="725"/>
    </location>
</feature>
<keyword evidence="3" id="KW-0648">Protein biosynthesis</keyword>
<name>A0AAD1TJ00_PELCU</name>
<keyword evidence="3" id="KW-0396">Initiation factor</keyword>
<dbReference type="SUPFAM" id="SSF48371">
    <property type="entry name" value="ARM repeat"/>
    <property type="match status" value="1"/>
</dbReference>